<evidence type="ECO:0000313" key="3">
    <source>
        <dbReference type="Proteomes" id="UP000498740"/>
    </source>
</evidence>
<dbReference type="EMBL" id="BLWD01000002">
    <property type="protein sequence ID" value="GFN09382.1"/>
    <property type="molecule type" value="Genomic_DNA"/>
</dbReference>
<accession>A0A7J0D3U1</accession>
<dbReference type="Proteomes" id="UP000498740">
    <property type="component" value="Unassembled WGS sequence"/>
</dbReference>
<comment type="caution">
    <text evidence="2">The sequence shown here is derived from an EMBL/GenBank/DDBJ whole genome shotgun (WGS) entry which is preliminary data.</text>
</comment>
<dbReference type="AlphaFoldDB" id="A0A7J0D3U1"/>
<sequence>MDAAAQKLSASGASAAASYSQCSDIRVRQRKTEQPFSIEALWPCYTVNTPTYSRVSLSAFNVQGRRLVLGSTGYRWAADRLAPEFANGGLVAHGQQLDRTKFTSR</sequence>
<protein>
    <submittedName>
        <fullName evidence="2">Uncharacterized protein</fullName>
    </submittedName>
</protein>
<reference evidence="2 3" key="1">
    <citation type="submission" date="2020-05" db="EMBL/GenBank/DDBJ databases">
        <title>Whole genome shotgun sequence of Streptomyces microflavus NBRC 13062.</title>
        <authorList>
            <person name="Komaki H."/>
            <person name="Tamura T."/>
        </authorList>
    </citation>
    <scope>NUCLEOTIDE SEQUENCE [LARGE SCALE GENOMIC DNA]</scope>
    <source>
        <strain evidence="2 3">NBRC 13062</strain>
    </source>
</reference>
<name>A0A7J0D3U1_STRMI</name>
<organism evidence="2 3">
    <name type="scientific">Streptomyces microflavus</name>
    <name type="common">Streptomyces lipmanii</name>
    <dbReference type="NCBI Taxonomy" id="1919"/>
    <lineage>
        <taxon>Bacteria</taxon>
        <taxon>Bacillati</taxon>
        <taxon>Actinomycetota</taxon>
        <taxon>Actinomycetes</taxon>
        <taxon>Kitasatosporales</taxon>
        <taxon>Streptomycetaceae</taxon>
        <taxon>Streptomyces</taxon>
    </lineage>
</organism>
<feature type="region of interest" description="Disordered" evidence="1">
    <location>
        <begin position="1"/>
        <end position="20"/>
    </location>
</feature>
<evidence type="ECO:0000313" key="2">
    <source>
        <dbReference type="EMBL" id="GFN09382.1"/>
    </source>
</evidence>
<evidence type="ECO:0000256" key="1">
    <source>
        <dbReference type="SAM" id="MobiDB-lite"/>
    </source>
</evidence>
<gene>
    <name evidence="2" type="ORF">Smic_79380</name>
</gene>
<proteinExistence type="predicted"/>